<keyword evidence="3" id="KW-1185">Reference proteome</keyword>
<evidence type="ECO:0008006" key="4">
    <source>
        <dbReference type="Google" id="ProtNLM"/>
    </source>
</evidence>
<evidence type="ECO:0000256" key="1">
    <source>
        <dbReference type="SAM" id="SignalP"/>
    </source>
</evidence>
<keyword evidence="1" id="KW-0732">Signal</keyword>
<organism evidence="2 3">
    <name type="scientific">Noviherbaspirillum cavernae</name>
    <dbReference type="NCBI Taxonomy" id="2320862"/>
    <lineage>
        <taxon>Bacteria</taxon>
        <taxon>Pseudomonadati</taxon>
        <taxon>Pseudomonadota</taxon>
        <taxon>Betaproteobacteria</taxon>
        <taxon>Burkholderiales</taxon>
        <taxon>Oxalobacteraceae</taxon>
        <taxon>Noviherbaspirillum</taxon>
    </lineage>
</organism>
<dbReference type="OrthoDB" id="7938454at2"/>
<proteinExistence type="predicted"/>
<feature type="signal peptide" evidence="1">
    <location>
        <begin position="1"/>
        <end position="23"/>
    </location>
</feature>
<feature type="chain" id="PRO_5019277902" description="Sel1 repeat family protein" evidence="1">
    <location>
        <begin position="24"/>
        <end position="280"/>
    </location>
</feature>
<evidence type="ECO:0000313" key="2">
    <source>
        <dbReference type="EMBL" id="RJG07629.1"/>
    </source>
</evidence>
<evidence type="ECO:0000313" key="3">
    <source>
        <dbReference type="Proteomes" id="UP000285190"/>
    </source>
</evidence>
<protein>
    <recommendedName>
        <fullName evidence="4">Sel1 repeat family protein</fullName>
    </recommendedName>
</protein>
<reference evidence="2 3" key="1">
    <citation type="submission" date="2018-09" db="EMBL/GenBank/DDBJ databases">
        <authorList>
            <person name="Zhu H."/>
        </authorList>
    </citation>
    <scope>NUCLEOTIDE SEQUENCE [LARGE SCALE GENOMIC DNA]</scope>
    <source>
        <strain evidence="2 3">K2R10-39</strain>
    </source>
</reference>
<sequence>MKIQFLIRLCFAGVAFVSSSTYAENSDDLRQVERYIRCFDDQQHKSECVEKLADEKTPFALVQRGYELLYKQGSKAQQTANRKQAIDDFIWAAEQGYPPAYQALSIVTEGNHEHMLSWSDSAIRNGMGGNAKYLLRSLGTGSNLDTSVHLTLYSWVACHPASFQDTNVFYRMWEFGKKNSISDFQTLLARYRASNDQWMHMKKENFLQSCAKGTHYFRYDLPREQVIEGMQRVREKFRHTLERIKWSYDRFPDLRLLTRTEYFDLLPEIEDDTTIEWTSK</sequence>
<accession>A0A418X5D3</accession>
<dbReference type="Proteomes" id="UP000285190">
    <property type="component" value="Unassembled WGS sequence"/>
</dbReference>
<comment type="caution">
    <text evidence="2">The sequence shown here is derived from an EMBL/GenBank/DDBJ whole genome shotgun (WGS) entry which is preliminary data.</text>
</comment>
<dbReference type="EMBL" id="QYUN01000002">
    <property type="protein sequence ID" value="RJG07629.1"/>
    <property type="molecule type" value="Genomic_DNA"/>
</dbReference>
<name>A0A418X5D3_9BURK</name>
<dbReference type="RefSeq" id="WP_119741281.1">
    <property type="nucleotide sequence ID" value="NZ_QYUN01000002.1"/>
</dbReference>
<gene>
    <name evidence="2" type="ORF">D3870_17945</name>
</gene>
<dbReference type="AlphaFoldDB" id="A0A418X5D3"/>